<feature type="transmembrane region" description="Helical" evidence="1">
    <location>
        <begin position="6"/>
        <end position="28"/>
    </location>
</feature>
<protein>
    <submittedName>
        <fullName evidence="2">Na+/H+ antiporter subunit G</fullName>
    </submittedName>
</protein>
<reference evidence="3" key="1">
    <citation type="submission" date="2017-09" db="EMBL/GenBank/DDBJ databases">
        <title>Depth-based differentiation of microbial function through sediment-hosted aquifers and enrichment of novel symbionts in the deep terrestrial subsurface.</title>
        <authorList>
            <person name="Probst A.J."/>
            <person name="Ladd B."/>
            <person name="Jarett J.K."/>
            <person name="Geller-Mcgrath D.E."/>
            <person name="Sieber C.M.K."/>
            <person name="Emerson J.B."/>
            <person name="Anantharaman K."/>
            <person name="Thomas B.C."/>
            <person name="Malmstrom R."/>
            <person name="Stieglmeier M."/>
            <person name="Klingl A."/>
            <person name="Woyke T."/>
            <person name="Ryan C.M."/>
            <person name="Banfield J.F."/>
        </authorList>
    </citation>
    <scope>NUCLEOTIDE SEQUENCE [LARGE SCALE GENOMIC DNA]</scope>
</reference>
<evidence type="ECO:0000313" key="2">
    <source>
        <dbReference type="EMBL" id="PIV64360.1"/>
    </source>
</evidence>
<accession>A0A2M7E9E5</accession>
<sequence length="111" mass="12222">MNEIIGYIFIIVGVIFDFFGCLGLVRLPDLYNRLQASTKCVTLGTCGIMFGVFIITGWSPSGIKALLIILFLILTSPTAAHALARGAHKSGVKLWEKSVCDKYEEDTDTHR</sequence>
<feature type="transmembrane region" description="Helical" evidence="1">
    <location>
        <begin position="65"/>
        <end position="84"/>
    </location>
</feature>
<keyword evidence="1" id="KW-0812">Transmembrane</keyword>
<proteinExistence type="predicted"/>
<feature type="transmembrane region" description="Helical" evidence="1">
    <location>
        <begin position="40"/>
        <end position="59"/>
    </location>
</feature>
<evidence type="ECO:0000313" key="3">
    <source>
        <dbReference type="Proteomes" id="UP000228886"/>
    </source>
</evidence>
<keyword evidence="1" id="KW-1133">Transmembrane helix</keyword>
<dbReference type="NCBIfam" id="TIGR01300">
    <property type="entry name" value="CPA3_mnhG_phaG"/>
    <property type="match status" value="1"/>
</dbReference>
<dbReference type="PANTHER" id="PTHR34703">
    <property type="entry name" value="ANTIPORTER SUBUNIT MNHG2-RELATED"/>
    <property type="match status" value="1"/>
</dbReference>
<dbReference type="Pfam" id="PF03334">
    <property type="entry name" value="PhaG_MnhG_YufB"/>
    <property type="match status" value="1"/>
</dbReference>
<dbReference type="Proteomes" id="UP000228886">
    <property type="component" value="Unassembled WGS sequence"/>
</dbReference>
<name>A0A2M7E9E5_9BACT</name>
<comment type="caution">
    <text evidence="2">The sequence shown here is derived from an EMBL/GenBank/DDBJ whole genome shotgun (WGS) entry which is preliminary data.</text>
</comment>
<dbReference type="AlphaFoldDB" id="A0A2M7E9E5"/>
<dbReference type="GO" id="GO:0015385">
    <property type="term" value="F:sodium:proton antiporter activity"/>
    <property type="evidence" value="ECO:0007669"/>
    <property type="project" value="TreeGrafter"/>
</dbReference>
<organism evidence="2 3">
    <name type="scientific">bacterium (Candidatus Ratteibacteria) CG01_land_8_20_14_3_00_40_19</name>
    <dbReference type="NCBI Taxonomy" id="2014290"/>
    <lineage>
        <taxon>Bacteria</taxon>
        <taxon>Candidatus Ratteibacteria</taxon>
    </lineage>
</organism>
<dbReference type="EMBL" id="PETL01000127">
    <property type="protein sequence ID" value="PIV64360.1"/>
    <property type="molecule type" value="Genomic_DNA"/>
</dbReference>
<dbReference type="InterPro" id="IPR005133">
    <property type="entry name" value="PhaG_MnhG_YufB"/>
</dbReference>
<keyword evidence="1" id="KW-0472">Membrane</keyword>
<gene>
    <name evidence="2" type="ORF">COS11_02590</name>
</gene>
<evidence type="ECO:0000256" key="1">
    <source>
        <dbReference type="SAM" id="Phobius"/>
    </source>
</evidence>
<dbReference type="NCBIfam" id="NF009314">
    <property type="entry name" value="PRK12674.1-2"/>
    <property type="match status" value="1"/>
</dbReference>
<dbReference type="PANTHER" id="PTHR34703:SF1">
    <property type="entry name" value="ANTIPORTER SUBUNIT MNHG2-RELATED"/>
    <property type="match status" value="1"/>
</dbReference>